<accession>A0A852SSW4</accession>
<evidence type="ECO:0000313" key="2">
    <source>
        <dbReference type="EMBL" id="NYD71901.1"/>
    </source>
</evidence>
<name>A0A852SSW4_9MICO</name>
<proteinExistence type="predicted"/>
<keyword evidence="3" id="KW-1185">Reference proteome</keyword>
<keyword evidence="1" id="KW-0732">Signal</keyword>
<dbReference type="AlphaFoldDB" id="A0A852SSW4"/>
<dbReference type="PROSITE" id="PS51257">
    <property type="entry name" value="PROKAR_LIPOPROTEIN"/>
    <property type="match status" value="1"/>
</dbReference>
<reference evidence="2 3" key="1">
    <citation type="submission" date="2020-07" db="EMBL/GenBank/DDBJ databases">
        <title>Sequencing the genomes of 1000 actinobacteria strains.</title>
        <authorList>
            <person name="Klenk H.-P."/>
        </authorList>
    </citation>
    <scope>NUCLEOTIDE SEQUENCE [LARGE SCALE GENOMIC DNA]</scope>
    <source>
        <strain evidence="2 3">DSM 26474</strain>
    </source>
</reference>
<organism evidence="2 3">
    <name type="scientific">Herbiconiux flava</name>
    <dbReference type="NCBI Taxonomy" id="881268"/>
    <lineage>
        <taxon>Bacteria</taxon>
        <taxon>Bacillati</taxon>
        <taxon>Actinomycetota</taxon>
        <taxon>Actinomycetes</taxon>
        <taxon>Micrococcales</taxon>
        <taxon>Microbacteriaceae</taxon>
        <taxon>Herbiconiux</taxon>
    </lineage>
</organism>
<dbReference type="RefSeq" id="WP_179548748.1">
    <property type="nucleotide sequence ID" value="NZ_BSEW01000002.1"/>
</dbReference>
<feature type="signal peptide" evidence="1">
    <location>
        <begin position="1"/>
        <end position="26"/>
    </location>
</feature>
<dbReference type="Proteomes" id="UP000549913">
    <property type="component" value="Unassembled WGS sequence"/>
</dbReference>
<feature type="chain" id="PRO_5033012095" evidence="1">
    <location>
        <begin position="27"/>
        <end position="135"/>
    </location>
</feature>
<protein>
    <submittedName>
        <fullName evidence="2">Uncharacterized protein</fullName>
    </submittedName>
</protein>
<evidence type="ECO:0000313" key="3">
    <source>
        <dbReference type="Proteomes" id="UP000549913"/>
    </source>
</evidence>
<sequence>MRMRRMATAAALAAMTAGLMSGCALLSGPNPCLPELAVTPSPAVAGETVTVTGGECDVAVPDAGWTVVLGHAEGAPIVTESTSQAFDGTFELTVELPSDFPEGPAYVGIANWVYVPCNDTGSCASADRPFDVIAP</sequence>
<evidence type="ECO:0000256" key="1">
    <source>
        <dbReference type="SAM" id="SignalP"/>
    </source>
</evidence>
<dbReference type="EMBL" id="JACCBM010000001">
    <property type="protein sequence ID" value="NYD71901.1"/>
    <property type="molecule type" value="Genomic_DNA"/>
</dbReference>
<gene>
    <name evidence="2" type="ORF">BJ984_003059</name>
</gene>
<comment type="caution">
    <text evidence="2">The sequence shown here is derived from an EMBL/GenBank/DDBJ whole genome shotgun (WGS) entry which is preliminary data.</text>
</comment>